<evidence type="ECO:0000313" key="12">
    <source>
        <dbReference type="Proteomes" id="UP001311799"/>
    </source>
</evidence>
<dbReference type="InterPro" id="IPR007785">
    <property type="entry name" value="Anamorsin"/>
</dbReference>
<name>A0AAV9Y924_9CRYT</name>
<comment type="caution">
    <text evidence="11">The sequence shown here is derived from an EMBL/GenBank/DDBJ whole genome shotgun (WGS) entry which is preliminary data.</text>
</comment>
<comment type="caution">
    <text evidence="9">Lacks conserved residue(s) required for the propagation of feature annotation.</text>
</comment>
<comment type="cofactor">
    <cofactor evidence="9">
        <name>[2Fe-2S] cluster</name>
        <dbReference type="ChEBI" id="CHEBI:190135"/>
    </cofactor>
</comment>
<feature type="binding site" evidence="9">
    <location>
        <position position="230"/>
    </location>
    <ligand>
        <name>[4Fe-4S] cluster</name>
        <dbReference type="ChEBI" id="CHEBI:49883"/>
    </ligand>
</feature>
<feature type="region of interest" description="Fe-S binding site B" evidence="9">
    <location>
        <begin position="227"/>
        <end position="241"/>
    </location>
</feature>
<feature type="binding site" evidence="9">
    <location>
        <position position="227"/>
    </location>
    <ligand>
        <name>[4Fe-4S] cluster</name>
        <dbReference type="ChEBI" id="CHEBI:49883"/>
    </ligand>
</feature>
<evidence type="ECO:0000313" key="11">
    <source>
        <dbReference type="EMBL" id="KAK6590656.1"/>
    </source>
</evidence>
<keyword evidence="8 9" id="KW-0496">Mitochondrion</keyword>
<keyword evidence="9" id="KW-0001">2Fe-2S</keyword>
<dbReference type="EMBL" id="JAWDEY010000005">
    <property type="protein sequence ID" value="KAK6590656.1"/>
    <property type="molecule type" value="Genomic_DNA"/>
</dbReference>
<feature type="binding site" evidence="9">
    <location>
        <position position="191"/>
    </location>
    <ligand>
        <name>[2Fe-2S] cluster</name>
        <dbReference type="ChEBI" id="CHEBI:190135"/>
    </ligand>
</feature>
<dbReference type="GO" id="GO:0046872">
    <property type="term" value="F:metal ion binding"/>
    <property type="evidence" value="ECO:0007669"/>
    <property type="project" value="UniProtKB-KW"/>
</dbReference>
<keyword evidence="4 9" id="KW-0963">Cytoplasm</keyword>
<dbReference type="GO" id="GO:0005758">
    <property type="term" value="C:mitochondrial intermembrane space"/>
    <property type="evidence" value="ECO:0007669"/>
    <property type="project" value="UniProtKB-SubCell"/>
</dbReference>
<organism evidence="11 12">
    <name type="scientific">Cryptosporidium xiaoi</name>
    <dbReference type="NCBI Taxonomy" id="659607"/>
    <lineage>
        <taxon>Eukaryota</taxon>
        <taxon>Sar</taxon>
        <taxon>Alveolata</taxon>
        <taxon>Apicomplexa</taxon>
        <taxon>Conoidasida</taxon>
        <taxon>Coccidia</taxon>
        <taxon>Eucoccidiorida</taxon>
        <taxon>Eimeriorina</taxon>
        <taxon>Cryptosporidiidae</taxon>
        <taxon>Cryptosporidium</taxon>
    </lineage>
</organism>
<comment type="subunit">
    <text evidence="9">Monomer.</text>
</comment>
<proteinExistence type="inferred from homology"/>
<comment type="cofactor">
    <cofactor evidence="1 9">
        <name>[4Fe-4S] cluster</name>
        <dbReference type="ChEBI" id="CHEBI:49883"/>
    </cofactor>
</comment>
<dbReference type="PANTHER" id="PTHR13273">
    <property type="entry name" value="ANAMORSIN"/>
    <property type="match status" value="1"/>
</dbReference>
<reference evidence="11 12" key="1">
    <citation type="submission" date="2023-10" db="EMBL/GenBank/DDBJ databases">
        <title>Comparative genomics analysis reveals potential genetic determinants of host preference in Cryptosporidium xiaoi.</title>
        <authorList>
            <person name="Xiao L."/>
            <person name="Li J."/>
        </authorList>
    </citation>
    <scope>NUCLEOTIDE SEQUENCE [LARGE SCALE GENOMIC DNA]</scope>
    <source>
        <strain evidence="11 12">52996</strain>
    </source>
</reference>
<evidence type="ECO:0000256" key="4">
    <source>
        <dbReference type="ARBA" id="ARBA00022490"/>
    </source>
</evidence>
<keyword evidence="5 9" id="KW-0479">Metal-binding</keyword>
<dbReference type="AlphaFoldDB" id="A0AAV9Y924"/>
<dbReference type="PANTHER" id="PTHR13273:SF14">
    <property type="entry name" value="ANAMORSIN"/>
    <property type="match status" value="1"/>
</dbReference>
<evidence type="ECO:0000259" key="10">
    <source>
        <dbReference type="Pfam" id="PF05093"/>
    </source>
</evidence>
<evidence type="ECO:0000256" key="2">
    <source>
        <dbReference type="ARBA" id="ARBA00008169"/>
    </source>
</evidence>
<evidence type="ECO:0000256" key="9">
    <source>
        <dbReference type="HAMAP-Rule" id="MF_03115"/>
    </source>
</evidence>
<comment type="subcellular location">
    <subcellularLocation>
        <location evidence="9">Cytoplasm</location>
    </subcellularLocation>
    <subcellularLocation>
        <location evidence="9">Mitochondrion intermembrane space</location>
    </subcellularLocation>
</comment>
<dbReference type="HAMAP" id="MF_03115">
    <property type="entry name" value="Anamorsin"/>
    <property type="match status" value="1"/>
</dbReference>
<accession>A0AAV9Y924</accession>
<sequence>MGGKQLKLSLVFGSDELFVQKVVEYVKNDLGGDDVQHVVLKDISEVGAFNKSGEIISIGLLVSEDLVSKGDVVSLDFFKEFYNVINHGSVIKVYVVSLQVDSENEEVMKNIERNLLFSGFIKIKKLGYHVINNSNLNIKYKLISGEKPNWKPGEGRVVVNDIDIENSIPDIKDYKQLGQGRESCKSKERACNNCNCGRAELEKEIGVEEARKVYQEKVEKGIARSSCGNCYLGDAFRCAGCPYKGMPAFKPGEKLELSEHNKNNDIDFIQEEKVEILGIKDNGNTDSRDKDGRGVVKLNL</sequence>
<comment type="function">
    <text evidence="9">Component of the cytosolic iron-sulfur (Fe-S) protein assembly (CIA) machinery. Required for the maturation of extramitochondrial Fe-S proteins. Part of an electron transfer chain functioning in an early step of cytosolic Fe-S biogenesis, facilitating the de novo assembly of a [4Fe-4S] cluster on the cytosolic Fe-S scaffold complex. Electrons are transferred from NADPH via a FAD- and FMN-containing diflavin oxidoreductase. Together with the diflavin oxidoreductase, also required for the assembly of the diferric tyrosyl radical cofactor of ribonucleotide reductase (RNR), probably by providing electrons for reduction during radical cofactor maturation in the catalytic small subunit.</text>
</comment>
<comment type="domain">
    <text evidence="9">The twin Cx2C motifs are involved in the recognition by the mitochondrial MIA40-ERV1 disulfide relay system. The formation of 2 disulfide bonds in the Cx2C motifs through dithiol/disulfide exchange reactions effectively traps the protein in the mitochondrial intermembrane space.</text>
</comment>
<protein>
    <recommendedName>
        <fullName evidence="9">Anamorsin homolog</fullName>
    </recommendedName>
    <alternativeName>
        <fullName evidence="9">Fe-S cluster assembly protein DRE2 homolog</fullName>
    </alternativeName>
</protein>
<keyword evidence="12" id="KW-1185">Reference proteome</keyword>
<comment type="domain">
    <text evidence="9">The C-terminal domain binds 2 Fe-S clusters but is otherwise mostly in an intrinsically disordered conformation.</text>
</comment>
<dbReference type="GO" id="GO:0051539">
    <property type="term" value="F:4 iron, 4 sulfur cluster binding"/>
    <property type="evidence" value="ECO:0007669"/>
    <property type="project" value="UniProtKB-KW"/>
</dbReference>
<dbReference type="Pfam" id="PF05093">
    <property type="entry name" value="CIAPIN1"/>
    <property type="match status" value="1"/>
</dbReference>
<evidence type="ECO:0000256" key="1">
    <source>
        <dbReference type="ARBA" id="ARBA00001966"/>
    </source>
</evidence>
<feature type="short sequence motif" description="Cx2C motif 2" evidence="9">
    <location>
        <begin position="238"/>
        <end position="241"/>
    </location>
</feature>
<keyword evidence="7 9" id="KW-0411">Iron-sulfur</keyword>
<gene>
    <name evidence="11" type="ORF">RS030_142230</name>
</gene>
<feature type="binding site" evidence="9">
    <location>
        <position position="196"/>
    </location>
    <ligand>
        <name>[2Fe-2S] cluster</name>
        <dbReference type="ChEBI" id="CHEBI:190135"/>
    </ligand>
</feature>
<dbReference type="GO" id="GO:0051537">
    <property type="term" value="F:2 iron, 2 sulfur cluster binding"/>
    <property type="evidence" value="ECO:0007669"/>
    <property type="project" value="UniProtKB-UniRule"/>
</dbReference>
<keyword evidence="6 9" id="KW-0408">Iron</keyword>
<dbReference type="GO" id="GO:0016226">
    <property type="term" value="P:iron-sulfur cluster assembly"/>
    <property type="evidence" value="ECO:0007669"/>
    <property type="project" value="UniProtKB-UniRule"/>
</dbReference>
<evidence type="ECO:0000256" key="6">
    <source>
        <dbReference type="ARBA" id="ARBA00023004"/>
    </source>
</evidence>
<feature type="binding site" evidence="9">
    <location>
        <position position="241"/>
    </location>
    <ligand>
        <name>[4Fe-4S] cluster</name>
        <dbReference type="ChEBI" id="CHEBI:49883"/>
    </ligand>
</feature>
<evidence type="ECO:0000256" key="8">
    <source>
        <dbReference type="ARBA" id="ARBA00023128"/>
    </source>
</evidence>
<evidence type="ECO:0000256" key="7">
    <source>
        <dbReference type="ARBA" id="ARBA00023014"/>
    </source>
</evidence>
<dbReference type="GO" id="GO:0009055">
    <property type="term" value="F:electron transfer activity"/>
    <property type="evidence" value="ECO:0007669"/>
    <property type="project" value="UniProtKB-UniRule"/>
</dbReference>
<feature type="binding site" evidence="9">
    <location>
        <position position="194"/>
    </location>
    <ligand>
        <name>[2Fe-2S] cluster</name>
        <dbReference type="ChEBI" id="CHEBI:190135"/>
    </ligand>
</feature>
<feature type="binding site" evidence="9">
    <location>
        <position position="238"/>
    </location>
    <ligand>
        <name>[4Fe-4S] cluster</name>
        <dbReference type="ChEBI" id="CHEBI:49883"/>
    </ligand>
</feature>
<evidence type="ECO:0000256" key="3">
    <source>
        <dbReference type="ARBA" id="ARBA00022485"/>
    </source>
</evidence>
<dbReference type="InterPro" id="IPR046408">
    <property type="entry name" value="CIAPIN1"/>
</dbReference>
<comment type="domain">
    <text evidence="9">The N-terminal domain has structural similarity with S-adenosyl-L-methionine-dependent methyltransferases, but does not bind S-adenosyl-L-methionine. It is required for correct assembly of the 2 Fe-S clusters.</text>
</comment>
<dbReference type="Proteomes" id="UP001311799">
    <property type="component" value="Unassembled WGS sequence"/>
</dbReference>
<feature type="binding site" evidence="9">
    <location>
        <position position="184"/>
    </location>
    <ligand>
        <name>[2Fe-2S] cluster</name>
        <dbReference type="ChEBI" id="CHEBI:190135"/>
    </ligand>
</feature>
<evidence type="ECO:0000256" key="5">
    <source>
        <dbReference type="ARBA" id="ARBA00022723"/>
    </source>
</evidence>
<keyword evidence="3 9" id="KW-0004">4Fe-4S</keyword>
<comment type="similarity">
    <text evidence="2 9">Belongs to the anamorsin family.</text>
</comment>
<feature type="short sequence motif" description="Cx2C motif 1" evidence="9">
    <location>
        <begin position="227"/>
        <end position="230"/>
    </location>
</feature>
<feature type="domain" description="Anamorsin C-terminal" evidence="10">
    <location>
        <begin position="183"/>
        <end position="257"/>
    </location>
</feature>